<dbReference type="PANTHER" id="PTHR40630:SF1">
    <property type="entry name" value="DNA-BINDING PROTEIN"/>
    <property type="match status" value="1"/>
</dbReference>
<dbReference type="InterPro" id="IPR021487">
    <property type="entry name" value="DUF3140"/>
</dbReference>
<sequence>MGGKSDEQVIEEFNEYVNMTPDELKEWLETEDSQSSGWSKDNSGKVGQGEESVGHESGRKIIDILERNPQKDPEQYTEEDLAHMRKVTSYCKRHLAQEGHMVEEKEPEELEQTKSYRSLKNWGHDALK</sequence>
<gene>
    <name evidence="2" type="ORF">RHOBADRAFT_65347</name>
</gene>
<evidence type="ECO:0000256" key="1">
    <source>
        <dbReference type="SAM" id="MobiDB-lite"/>
    </source>
</evidence>
<dbReference type="PANTHER" id="PTHR40630">
    <property type="entry name" value="POSSIBLE DNA-BINDING PROTEIN"/>
    <property type="match status" value="1"/>
</dbReference>
<dbReference type="RefSeq" id="XP_018269534.1">
    <property type="nucleotide sequence ID" value="XM_018418686.1"/>
</dbReference>
<accession>A0A0N8PZW8</accession>
<dbReference type="Proteomes" id="UP000053890">
    <property type="component" value="Unassembled WGS sequence"/>
</dbReference>
<keyword evidence="3" id="KW-1185">Reference proteome</keyword>
<evidence type="ECO:0008006" key="4">
    <source>
        <dbReference type="Google" id="ProtNLM"/>
    </source>
</evidence>
<feature type="region of interest" description="Disordered" evidence="1">
    <location>
        <begin position="98"/>
        <end position="128"/>
    </location>
</feature>
<evidence type="ECO:0000313" key="2">
    <source>
        <dbReference type="EMBL" id="KPV73485.1"/>
    </source>
</evidence>
<organism evidence="2 3">
    <name type="scientific">Rhodotorula graminis (strain WP1)</name>
    <dbReference type="NCBI Taxonomy" id="578459"/>
    <lineage>
        <taxon>Eukaryota</taxon>
        <taxon>Fungi</taxon>
        <taxon>Dikarya</taxon>
        <taxon>Basidiomycota</taxon>
        <taxon>Pucciniomycotina</taxon>
        <taxon>Microbotryomycetes</taxon>
        <taxon>Sporidiobolales</taxon>
        <taxon>Sporidiobolaceae</taxon>
        <taxon>Rhodotorula</taxon>
    </lineage>
</organism>
<reference evidence="2 3" key="1">
    <citation type="journal article" date="2015" name="Front. Microbiol.">
        <title>Genome sequence of the plant growth promoting endophytic yeast Rhodotorula graminis WP1.</title>
        <authorList>
            <person name="Firrincieli A."/>
            <person name="Otillar R."/>
            <person name="Salamov A."/>
            <person name="Schmutz J."/>
            <person name="Khan Z."/>
            <person name="Redman R.S."/>
            <person name="Fleck N.D."/>
            <person name="Lindquist E."/>
            <person name="Grigoriev I.V."/>
            <person name="Doty S.L."/>
        </authorList>
    </citation>
    <scope>NUCLEOTIDE SEQUENCE [LARGE SCALE GENOMIC DNA]</scope>
    <source>
        <strain evidence="2 3">WP1</strain>
    </source>
</reference>
<proteinExistence type="predicted"/>
<protein>
    <recommendedName>
        <fullName evidence="4">DNA-binding protein</fullName>
    </recommendedName>
</protein>
<dbReference type="Pfam" id="PF11338">
    <property type="entry name" value="DUF3140"/>
    <property type="match status" value="1"/>
</dbReference>
<name>A0A0N8PZW8_RHOGW</name>
<dbReference type="OrthoDB" id="2131339at2759"/>
<dbReference type="OMA" id="RWRYSLM"/>
<evidence type="ECO:0000313" key="3">
    <source>
        <dbReference type="Proteomes" id="UP000053890"/>
    </source>
</evidence>
<dbReference type="STRING" id="578459.A0A0N8PZW8"/>
<dbReference type="AlphaFoldDB" id="A0A0N8PZW8"/>
<feature type="region of interest" description="Disordered" evidence="1">
    <location>
        <begin position="25"/>
        <end position="60"/>
    </location>
</feature>
<dbReference type="GeneID" id="28979133"/>
<dbReference type="EMBL" id="KQ474082">
    <property type="protein sequence ID" value="KPV73485.1"/>
    <property type="molecule type" value="Genomic_DNA"/>
</dbReference>